<comment type="caution">
    <text evidence="1">The sequence shown here is derived from an EMBL/GenBank/DDBJ whole genome shotgun (WGS) entry which is preliminary data.</text>
</comment>
<evidence type="ECO:0008006" key="3">
    <source>
        <dbReference type="Google" id="ProtNLM"/>
    </source>
</evidence>
<protein>
    <recommendedName>
        <fullName evidence="3">Actin-like ATPase domain-containing protein</fullName>
    </recommendedName>
</protein>
<name>A0AAN6ST20_9PEZI</name>
<reference evidence="2" key="1">
    <citation type="journal article" date="2023" name="Mol. Phylogenet. Evol.">
        <title>Genome-scale phylogeny and comparative genomics of the fungal order Sordariales.</title>
        <authorList>
            <person name="Hensen N."/>
            <person name="Bonometti L."/>
            <person name="Westerberg I."/>
            <person name="Brannstrom I.O."/>
            <person name="Guillou S."/>
            <person name="Cros-Aarteil S."/>
            <person name="Calhoun S."/>
            <person name="Haridas S."/>
            <person name="Kuo A."/>
            <person name="Mondo S."/>
            <person name="Pangilinan J."/>
            <person name="Riley R."/>
            <person name="LaButti K."/>
            <person name="Andreopoulos B."/>
            <person name="Lipzen A."/>
            <person name="Chen C."/>
            <person name="Yan M."/>
            <person name="Daum C."/>
            <person name="Ng V."/>
            <person name="Clum A."/>
            <person name="Steindorff A."/>
            <person name="Ohm R.A."/>
            <person name="Martin F."/>
            <person name="Silar P."/>
            <person name="Natvig D.O."/>
            <person name="Lalanne C."/>
            <person name="Gautier V."/>
            <person name="Ament-Velasquez S.L."/>
            <person name="Kruys A."/>
            <person name="Hutchinson M.I."/>
            <person name="Powell A.J."/>
            <person name="Barry K."/>
            <person name="Miller A.N."/>
            <person name="Grigoriev I.V."/>
            <person name="Debuchy R."/>
            <person name="Gladieux P."/>
            <person name="Hiltunen Thoren M."/>
            <person name="Johannesson H."/>
        </authorList>
    </citation>
    <scope>NUCLEOTIDE SEQUENCE [LARGE SCALE GENOMIC DNA]</scope>
    <source>
        <strain evidence="2">CBS 284.82</strain>
    </source>
</reference>
<dbReference type="CDD" id="cd10170">
    <property type="entry name" value="ASKHA_NBD_HSP70"/>
    <property type="match status" value="1"/>
</dbReference>
<accession>A0AAN6ST20</accession>
<dbReference type="SUPFAM" id="SSF53067">
    <property type="entry name" value="Actin-like ATPase domain"/>
    <property type="match status" value="1"/>
</dbReference>
<evidence type="ECO:0000313" key="1">
    <source>
        <dbReference type="EMBL" id="KAK4041240.1"/>
    </source>
</evidence>
<gene>
    <name evidence="1" type="ORF">C8A01DRAFT_34761</name>
</gene>
<dbReference type="Proteomes" id="UP001303115">
    <property type="component" value="Unassembled WGS sequence"/>
</dbReference>
<organism evidence="1 2">
    <name type="scientific">Parachaetomium inaequale</name>
    <dbReference type="NCBI Taxonomy" id="2588326"/>
    <lineage>
        <taxon>Eukaryota</taxon>
        <taxon>Fungi</taxon>
        <taxon>Dikarya</taxon>
        <taxon>Ascomycota</taxon>
        <taxon>Pezizomycotina</taxon>
        <taxon>Sordariomycetes</taxon>
        <taxon>Sordariomycetidae</taxon>
        <taxon>Sordariales</taxon>
        <taxon>Chaetomiaceae</taxon>
        <taxon>Parachaetomium</taxon>
    </lineage>
</organism>
<dbReference type="EMBL" id="MU854361">
    <property type="protein sequence ID" value="KAK4041240.1"/>
    <property type="molecule type" value="Genomic_DNA"/>
</dbReference>
<dbReference type="PANTHER" id="PTHR14187:SF5">
    <property type="entry name" value="HEAT SHOCK 70 KDA PROTEIN 12A"/>
    <property type="match status" value="1"/>
</dbReference>
<dbReference type="PANTHER" id="PTHR14187">
    <property type="entry name" value="ALPHA KINASE/ELONGATION FACTOR 2 KINASE"/>
    <property type="match status" value="1"/>
</dbReference>
<dbReference type="AlphaFoldDB" id="A0AAN6ST20"/>
<dbReference type="InterPro" id="IPR043129">
    <property type="entry name" value="ATPase_NBD"/>
</dbReference>
<proteinExistence type="predicted"/>
<keyword evidence="2" id="KW-1185">Reference proteome</keyword>
<evidence type="ECO:0000313" key="2">
    <source>
        <dbReference type="Proteomes" id="UP001303115"/>
    </source>
</evidence>
<sequence>MAQQQPIPQGAAQPSAPTIVSLDFGATQSAIAYARPGNRTPKRLWKWNSMGSNAPINAAKAPTRLLLGADDSVDWGFITPSEGEILDLFKLLLVPDDLLPPAIHGSPLFQALQKKRAQLGMTATDLTAIYLGPLMQHLVRVIRLTDEQRRNMELVVTIPAGWPESVCILGPGSGVHLRFVGEARAAAGAMIEDLRLVKEVRVGDMITVVDCGGITADSTTLEITSTSPLQARDVVPSTGRLYGLALTKGDFLRVLKEKMARAGAEKDALSAIPDLTLEESAETKWSRGIVGEFTEEDTFHGIEIPQDWGVKCRAVRFYKHNIVELLESTVHDVCDLVMSQYHAASAATRHERHPSVFLCGGHSGCQYLRNKLQEALPMPTKVRWHDEINDSLTAVCRGAVFEAMAAQSLEAHTSPAEYGILKGNEKNSGELLEPGHRIPLRRDEFMNMVMTYPPVILGDPCQQFACLRINRAQRQQPDGPRTGSKRAYEVLLTGDVEEAELELELEVLGGSNAGGDVEFAIRRNGVRLGPEEARVGYYGVRNRE</sequence>